<reference evidence="2 3" key="2">
    <citation type="submission" date="2019-10" db="EMBL/GenBank/DDBJ databases">
        <title>Genome Sequences from Six Type Strain Members of the Archaeal Family Sulfolobaceae: Acidianus ambivalens, Acidianus infernus, Metallosphaera prunae, Stygiolobus azoricus, Sulfolobus metallicus, and Sulfurisphaera ohwakuensis.</title>
        <authorList>
            <person name="Counts J.A."/>
            <person name="Kelly R.M."/>
        </authorList>
    </citation>
    <scope>NUCLEOTIDE SEQUENCE [LARGE SCALE GENOMIC DNA]</scope>
    <source>
        <strain evidence="2 3">LEI 10</strain>
    </source>
</reference>
<sequence>MKLFGHNVDSLLTPEVNYIITKRVFVPFLAEEFPEIVSLNSNFNVIRELIVIKDHLLRGNKIQIGYKFTISSKTDGRLSSLKECKKIILGINAKLIKKLGALTTDLIFFGFKKELEKILILHDIPIIAKNKEELYNEIFNYLSNWGINISSIPAEIRNVSNKVNTESKILDIDYALFSSQLSSNFT</sequence>
<dbReference type="Proteomes" id="UP000426328">
    <property type="component" value="Chromosome"/>
</dbReference>
<dbReference type="Proteomes" id="UP000474054">
    <property type="component" value="Unassembled WGS sequence"/>
</dbReference>
<dbReference type="EMBL" id="CP045482">
    <property type="protein sequence ID" value="QGR22710.1"/>
    <property type="molecule type" value="Genomic_DNA"/>
</dbReference>
<dbReference type="KEGG" id="aamb:D1866_12545"/>
<dbReference type="GeneID" id="42780576"/>
<evidence type="ECO:0000313" key="2">
    <source>
        <dbReference type="EMBL" id="QGR22710.1"/>
    </source>
</evidence>
<dbReference type="RefSeq" id="WP_152940311.1">
    <property type="nucleotide sequence ID" value="NZ_CP045482.1"/>
</dbReference>
<evidence type="ECO:0000313" key="1">
    <source>
        <dbReference type="EMBL" id="MQL54926.1"/>
    </source>
</evidence>
<proteinExistence type="predicted"/>
<organism evidence="2 3">
    <name type="scientific">Acidianus ambivalens</name>
    <name type="common">Desulfurolobus ambivalens</name>
    <dbReference type="NCBI Taxonomy" id="2283"/>
    <lineage>
        <taxon>Archaea</taxon>
        <taxon>Thermoproteota</taxon>
        <taxon>Thermoprotei</taxon>
        <taxon>Sulfolobales</taxon>
        <taxon>Sulfolobaceae</taxon>
        <taxon>Acidianus</taxon>
    </lineage>
</organism>
<evidence type="ECO:0000313" key="4">
    <source>
        <dbReference type="Proteomes" id="UP000474054"/>
    </source>
</evidence>
<protein>
    <submittedName>
        <fullName evidence="2">Uncharacterized protein</fullName>
    </submittedName>
</protein>
<gene>
    <name evidence="2" type="ORF">D1866_12545</name>
    <name evidence="1" type="ORF">GFB69_03985</name>
</gene>
<evidence type="ECO:0000313" key="3">
    <source>
        <dbReference type="Proteomes" id="UP000426328"/>
    </source>
</evidence>
<dbReference type="EMBL" id="WHYS01000001">
    <property type="protein sequence ID" value="MQL54926.1"/>
    <property type="molecule type" value="Genomic_DNA"/>
</dbReference>
<keyword evidence="3" id="KW-1185">Reference proteome</keyword>
<dbReference type="AlphaFoldDB" id="A0A650CXY9"/>
<reference evidence="1 4" key="1">
    <citation type="submission" date="2019-10" db="EMBL/GenBank/DDBJ databases">
        <title>Comparative genomics of sulfur disproportionating microorganisms.</title>
        <authorList>
            <person name="Ward L.M."/>
            <person name="Bertran E."/>
            <person name="Johnston D."/>
        </authorList>
    </citation>
    <scope>NUCLEOTIDE SEQUENCE [LARGE SCALE GENOMIC DNA]</scope>
    <source>
        <strain evidence="1 4">DSM 3772</strain>
    </source>
</reference>
<name>A0A650CXY9_ACIAM</name>
<accession>A0A650CXY9</accession>